<dbReference type="RefSeq" id="WP_008699740.1">
    <property type="nucleotide sequence ID" value="NZ_ANOG01000593.1"/>
</dbReference>
<dbReference type="AlphaFoldDB" id="M5RI10"/>
<evidence type="ECO:0000313" key="1">
    <source>
        <dbReference type="EMBL" id="EMI18948.1"/>
    </source>
</evidence>
<dbReference type="PATRIC" id="fig|1265738.3.peg.4124"/>
<gene>
    <name evidence="1" type="ORF">RMSM_04119</name>
</gene>
<proteinExistence type="predicted"/>
<dbReference type="EMBL" id="ANOG01000593">
    <property type="protein sequence ID" value="EMI18948.1"/>
    <property type="molecule type" value="Genomic_DNA"/>
</dbReference>
<reference evidence="1 2" key="1">
    <citation type="journal article" date="2013" name="Mar. Genomics">
        <title>Expression of sulfatases in Rhodopirellula baltica and the diversity of sulfatases in the genus Rhodopirellula.</title>
        <authorList>
            <person name="Wegner C.E."/>
            <person name="Richter-Heitmann T."/>
            <person name="Klindworth A."/>
            <person name="Klockow C."/>
            <person name="Richter M."/>
            <person name="Achstetter T."/>
            <person name="Glockner F.O."/>
            <person name="Harder J."/>
        </authorList>
    </citation>
    <scope>NUCLEOTIDE SEQUENCE [LARGE SCALE GENOMIC DNA]</scope>
    <source>
        <strain evidence="1 2">SM1</strain>
    </source>
</reference>
<accession>M5RI10</accession>
<protein>
    <submittedName>
        <fullName evidence="1">Uncharacterized protein</fullName>
    </submittedName>
</protein>
<sequence length="71" mass="8057">MNRHQNGDTHERVASEDRVGRNRFGLDVSSSSLNRAANHYVLFIFIHINNLANEFNAIDSHYQVTDVAVDS</sequence>
<name>M5RI10_9BACT</name>
<keyword evidence="2" id="KW-1185">Reference proteome</keyword>
<organism evidence="1 2">
    <name type="scientific">Rhodopirellula maiorica SM1</name>
    <dbReference type="NCBI Taxonomy" id="1265738"/>
    <lineage>
        <taxon>Bacteria</taxon>
        <taxon>Pseudomonadati</taxon>
        <taxon>Planctomycetota</taxon>
        <taxon>Planctomycetia</taxon>
        <taxon>Pirellulales</taxon>
        <taxon>Pirellulaceae</taxon>
        <taxon>Novipirellula</taxon>
    </lineage>
</organism>
<comment type="caution">
    <text evidence="1">The sequence shown here is derived from an EMBL/GenBank/DDBJ whole genome shotgun (WGS) entry which is preliminary data.</text>
</comment>
<dbReference type="Proteomes" id="UP000011991">
    <property type="component" value="Unassembled WGS sequence"/>
</dbReference>
<evidence type="ECO:0000313" key="2">
    <source>
        <dbReference type="Proteomes" id="UP000011991"/>
    </source>
</evidence>